<keyword evidence="2" id="KW-0812">Transmembrane</keyword>
<dbReference type="EMBL" id="UYSU01047055">
    <property type="protein sequence ID" value="VDM05708.1"/>
    <property type="molecule type" value="Genomic_DNA"/>
</dbReference>
<feature type="region of interest" description="Disordered" evidence="1">
    <location>
        <begin position="124"/>
        <end position="144"/>
    </location>
</feature>
<organism evidence="5">
    <name type="scientific">Schistocephalus solidus</name>
    <name type="common">Tapeworm</name>
    <dbReference type="NCBI Taxonomy" id="70667"/>
    <lineage>
        <taxon>Eukaryota</taxon>
        <taxon>Metazoa</taxon>
        <taxon>Spiralia</taxon>
        <taxon>Lophotrochozoa</taxon>
        <taxon>Platyhelminthes</taxon>
        <taxon>Cestoda</taxon>
        <taxon>Eucestoda</taxon>
        <taxon>Diphyllobothriidea</taxon>
        <taxon>Diphyllobothriidae</taxon>
        <taxon>Schistocephalus</taxon>
    </lineage>
</organism>
<protein>
    <submittedName>
        <fullName evidence="3 5">Uncharacterized protein</fullName>
    </submittedName>
</protein>
<proteinExistence type="predicted"/>
<evidence type="ECO:0000313" key="5">
    <source>
        <dbReference type="WBParaSite" id="SSLN_0002004901-mRNA-1"/>
    </source>
</evidence>
<evidence type="ECO:0000256" key="2">
    <source>
        <dbReference type="SAM" id="Phobius"/>
    </source>
</evidence>
<dbReference type="WBParaSite" id="SSLN_0002004901-mRNA-1">
    <property type="protein sequence ID" value="SSLN_0002004901-mRNA-1"/>
    <property type="gene ID" value="SSLN_0002004901"/>
</dbReference>
<evidence type="ECO:0000256" key="1">
    <source>
        <dbReference type="SAM" id="MobiDB-lite"/>
    </source>
</evidence>
<evidence type="ECO:0000313" key="4">
    <source>
        <dbReference type="Proteomes" id="UP000275846"/>
    </source>
</evidence>
<feature type="compositionally biased region" description="Low complexity" evidence="1">
    <location>
        <begin position="125"/>
        <end position="137"/>
    </location>
</feature>
<keyword evidence="2" id="KW-0472">Membrane</keyword>
<reference evidence="5" key="1">
    <citation type="submission" date="2016-06" db="UniProtKB">
        <authorList>
            <consortium name="WormBaseParasite"/>
        </authorList>
    </citation>
    <scope>IDENTIFICATION</scope>
</reference>
<sequence>MAVLLLSSLKFGPISDCEIFSPCPVTKHLRVLLKFYQRHLPNKSWRGLWLSSLWIVSIPCHLVIIVLQNFIFLVMELVNVIYLKKICDRIGLIQSKRTTSAHGSRKRVRREGLAEATDYLVRTISSSRESSPAPSSSCVPGDAHGDPLARKPALYGIGKSLMDRVYSLLFFIIYRLQLANLINAPCSRKASPWSVHCAYAMADRPEGDLGTPRICAGDKP</sequence>
<evidence type="ECO:0000313" key="3">
    <source>
        <dbReference type="EMBL" id="VDM05708.1"/>
    </source>
</evidence>
<feature type="transmembrane region" description="Helical" evidence="2">
    <location>
        <begin position="53"/>
        <end position="75"/>
    </location>
</feature>
<dbReference type="OrthoDB" id="266518at2759"/>
<dbReference type="Proteomes" id="UP000275846">
    <property type="component" value="Unassembled WGS sequence"/>
</dbReference>
<reference evidence="3 4" key="2">
    <citation type="submission" date="2018-11" db="EMBL/GenBank/DDBJ databases">
        <authorList>
            <consortium name="Pathogen Informatics"/>
        </authorList>
    </citation>
    <scope>NUCLEOTIDE SEQUENCE [LARGE SCALE GENOMIC DNA]</scope>
    <source>
        <strain evidence="3 4">NST_G2</strain>
    </source>
</reference>
<keyword evidence="2" id="KW-1133">Transmembrane helix</keyword>
<name>A0A183TS74_SCHSO</name>
<accession>A0A183TS74</accession>
<dbReference type="AlphaFoldDB" id="A0A183TS74"/>
<keyword evidence="4" id="KW-1185">Reference proteome</keyword>
<gene>
    <name evidence="3" type="ORF">SSLN_LOCUS19322</name>
</gene>